<name>A0ABR3XSW5_9PEZI</name>
<dbReference type="EMBL" id="JAZHXJ010000047">
    <property type="protein sequence ID" value="KAL1879083.1"/>
    <property type="molecule type" value="Genomic_DNA"/>
</dbReference>
<evidence type="ECO:0000313" key="4">
    <source>
        <dbReference type="Proteomes" id="UP001586593"/>
    </source>
</evidence>
<sequence>MARLVEDTFPLSSPPDGLFDTEEGSLPAQAQGDGGHSKSASTSQDQEADPLALPQDSEDLESVSSTVRRDIEEGIGKQNDEITSSFSTASKSSVPARGTKRKIPMARKRKITSRKKPKGTPKRWTAPFVFSDPKTPLLGLNLREILLNPSSWDCLSQESQDRLLSLLPDKTHVFKPDDGRPRPNVVSLRNDDTFRHDSARYCESIASGYHDEDYLREAWIAHHARDEGLLDDYLVSKFESEWEIELPQEIYPKSLRCAADVSLSKTMEQDTGGGPPQNESQNGSIEKEVNSATEPEMVGKPTTESPVKIHTSIARDGEEGAS</sequence>
<feature type="compositionally biased region" description="Basic and acidic residues" evidence="1">
    <location>
        <begin position="67"/>
        <end position="80"/>
    </location>
</feature>
<dbReference type="Pfam" id="PF13919">
    <property type="entry name" value="ASXH"/>
    <property type="match status" value="1"/>
</dbReference>
<comment type="caution">
    <text evidence="3">The sequence shown here is derived from an EMBL/GenBank/DDBJ whole genome shotgun (WGS) entry which is preliminary data.</text>
</comment>
<feature type="region of interest" description="Disordered" evidence="1">
    <location>
        <begin position="1"/>
        <end position="127"/>
    </location>
</feature>
<keyword evidence="4" id="KW-1185">Reference proteome</keyword>
<feature type="domain" description="ASX DEUBAD" evidence="2">
    <location>
        <begin position="120"/>
        <end position="243"/>
    </location>
</feature>
<dbReference type="InterPro" id="IPR028020">
    <property type="entry name" value="ASX_DEUBAD_dom"/>
</dbReference>
<protein>
    <recommendedName>
        <fullName evidence="2">ASX DEUBAD domain-containing protein</fullName>
    </recommendedName>
</protein>
<dbReference type="Proteomes" id="UP001586593">
    <property type="component" value="Unassembled WGS sequence"/>
</dbReference>
<reference evidence="3 4" key="1">
    <citation type="journal article" date="2024" name="Commun. Biol.">
        <title>Comparative genomic analysis of thermophilic fungi reveals convergent evolutionary adaptations and gene losses.</title>
        <authorList>
            <person name="Steindorff A.S."/>
            <person name="Aguilar-Pontes M.V."/>
            <person name="Robinson A.J."/>
            <person name="Andreopoulos B."/>
            <person name="LaButti K."/>
            <person name="Kuo A."/>
            <person name="Mondo S."/>
            <person name="Riley R."/>
            <person name="Otillar R."/>
            <person name="Haridas S."/>
            <person name="Lipzen A."/>
            <person name="Grimwood J."/>
            <person name="Schmutz J."/>
            <person name="Clum A."/>
            <person name="Reid I.D."/>
            <person name="Moisan M.C."/>
            <person name="Butler G."/>
            <person name="Nguyen T.T.M."/>
            <person name="Dewar K."/>
            <person name="Conant G."/>
            <person name="Drula E."/>
            <person name="Henrissat B."/>
            <person name="Hansel C."/>
            <person name="Singer S."/>
            <person name="Hutchinson M.I."/>
            <person name="de Vries R.P."/>
            <person name="Natvig D.O."/>
            <person name="Powell A.J."/>
            <person name="Tsang A."/>
            <person name="Grigoriev I.V."/>
        </authorList>
    </citation>
    <scope>NUCLEOTIDE SEQUENCE [LARGE SCALE GENOMIC DNA]</scope>
    <source>
        <strain evidence="3 4">ATCC 24622</strain>
    </source>
</reference>
<feature type="region of interest" description="Disordered" evidence="1">
    <location>
        <begin position="265"/>
        <end position="322"/>
    </location>
</feature>
<evidence type="ECO:0000256" key="1">
    <source>
        <dbReference type="SAM" id="MobiDB-lite"/>
    </source>
</evidence>
<feature type="compositionally biased region" description="Basic and acidic residues" evidence="1">
    <location>
        <begin position="313"/>
        <end position="322"/>
    </location>
</feature>
<evidence type="ECO:0000313" key="3">
    <source>
        <dbReference type="EMBL" id="KAL1879083.1"/>
    </source>
</evidence>
<gene>
    <name evidence="3" type="ORF">VTK73DRAFT_7409</name>
</gene>
<proteinExistence type="predicted"/>
<organism evidence="3 4">
    <name type="scientific">Phialemonium thermophilum</name>
    <dbReference type="NCBI Taxonomy" id="223376"/>
    <lineage>
        <taxon>Eukaryota</taxon>
        <taxon>Fungi</taxon>
        <taxon>Dikarya</taxon>
        <taxon>Ascomycota</taxon>
        <taxon>Pezizomycotina</taxon>
        <taxon>Sordariomycetes</taxon>
        <taxon>Sordariomycetidae</taxon>
        <taxon>Cephalothecales</taxon>
        <taxon>Cephalothecaceae</taxon>
        <taxon>Phialemonium</taxon>
    </lineage>
</organism>
<feature type="compositionally biased region" description="Low complexity" evidence="1">
    <location>
        <begin position="84"/>
        <end position="93"/>
    </location>
</feature>
<evidence type="ECO:0000259" key="2">
    <source>
        <dbReference type="Pfam" id="PF13919"/>
    </source>
</evidence>
<accession>A0ABR3XSW5</accession>
<feature type="compositionally biased region" description="Basic residues" evidence="1">
    <location>
        <begin position="98"/>
        <end position="121"/>
    </location>
</feature>